<sequence length="135" mass="15324">MKKRKISRFVTLFILTAFALLTLFLSSSVIFDWFGIRAKEGNYVPMVVWVNFISSMLYLIAAYGLLKLKKWTVKPLLVSVFILIGAMVGLYAHIDAGGLYETKTIGALFIRTALTLGFSFMAYLITIKWKNPKEK</sequence>
<name>A0A1G7D1T9_9FLAO</name>
<proteinExistence type="predicted"/>
<keyword evidence="1" id="KW-0812">Transmembrane</keyword>
<feature type="transmembrane region" description="Helical" evidence="1">
    <location>
        <begin position="76"/>
        <end position="94"/>
    </location>
</feature>
<keyword evidence="1" id="KW-0472">Membrane</keyword>
<protein>
    <submittedName>
        <fullName evidence="2">Uncharacterized protein</fullName>
    </submittedName>
</protein>
<keyword evidence="1" id="KW-1133">Transmembrane helix</keyword>
<dbReference type="AlphaFoldDB" id="A0A1G7D1T9"/>
<dbReference type="STRING" id="641691.SAMN05421636_105134"/>
<evidence type="ECO:0000313" key="3">
    <source>
        <dbReference type="Proteomes" id="UP000199109"/>
    </source>
</evidence>
<accession>A0A1G7D1T9</accession>
<keyword evidence="3" id="KW-1185">Reference proteome</keyword>
<evidence type="ECO:0000313" key="2">
    <source>
        <dbReference type="EMBL" id="SDE45487.1"/>
    </source>
</evidence>
<dbReference type="RefSeq" id="WP_091868490.1">
    <property type="nucleotide sequence ID" value="NZ_FNAO01000005.1"/>
</dbReference>
<dbReference type="Proteomes" id="UP000199109">
    <property type="component" value="Unassembled WGS sequence"/>
</dbReference>
<feature type="transmembrane region" description="Helical" evidence="1">
    <location>
        <begin position="106"/>
        <end position="125"/>
    </location>
</feature>
<reference evidence="2 3" key="1">
    <citation type="submission" date="2016-10" db="EMBL/GenBank/DDBJ databases">
        <authorList>
            <person name="de Groot N.N."/>
        </authorList>
    </citation>
    <scope>NUCLEOTIDE SEQUENCE [LARGE SCALE GENOMIC DNA]</scope>
    <source>
        <strain evidence="2 3">DSM 23421</strain>
    </source>
</reference>
<evidence type="ECO:0000256" key="1">
    <source>
        <dbReference type="SAM" id="Phobius"/>
    </source>
</evidence>
<dbReference type="OrthoDB" id="1122739at2"/>
<organism evidence="2 3">
    <name type="scientific">Pricia antarctica</name>
    <dbReference type="NCBI Taxonomy" id="641691"/>
    <lineage>
        <taxon>Bacteria</taxon>
        <taxon>Pseudomonadati</taxon>
        <taxon>Bacteroidota</taxon>
        <taxon>Flavobacteriia</taxon>
        <taxon>Flavobacteriales</taxon>
        <taxon>Flavobacteriaceae</taxon>
        <taxon>Pricia</taxon>
    </lineage>
</organism>
<feature type="transmembrane region" description="Helical" evidence="1">
    <location>
        <begin position="42"/>
        <end position="64"/>
    </location>
</feature>
<dbReference type="EMBL" id="FNAO01000005">
    <property type="protein sequence ID" value="SDE45487.1"/>
    <property type="molecule type" value="Genomic_DNA"/>
</dbReference>
<gene>
    <name evidence="2" type="ORF">SAMN05421636_105134</name>
</gene>